<accession>A0ABQ3FQD7</accession>
<evidence type="ECO:0000256" key="4">
    <source>
        <dbReference type="RuleBase" id="RU362073"/>
    </source>
</evidence>
<sequence length="706" mass="75530">MISVSSASSRLATNSLDKTQRSLNQAIERLSSGLRINSAKDDAAGLSIGNRMEAQVRGTEQARRNTNDGASMALTAEGALSQVNDRLQRIRELTVQGLNGTLKLVDQDAIQQEINLNLKEIDRLNTQAQFNGINLLDGSAGTVNVQVGANDGETLGVDLTRPGFSVDELGLTDFTIAGISGEVTGINVVTGRARDIAVRTSDFALPAGYSNPQLMQAGTSTPGYPAGWYTRADDSAGNTVFFASSVDASHDTATDTSRVRIDIGQQLYAPVTSHQGYQLADADSVFRDSRGNILEGDNQLVKTGSQHFIKSGSGPEAVYYRAGVTTAPAAIDARLTSNEAVWPPSPATTINGVAFNNDDVDYFDSTGQVVNGATLSRAGNNHYLTTPEGAFYPAAVESTLEGYVVRANTIQSASAPATQPVTEVDGQSLDEASHRYLDADGNAGAFQNATLTQSDDGQYYLEQNGRYYTVATESVTASRPQVIATATTDTPIIAPERAITTERVTVDGTSTVTLDPRNVTASYTDRDGRRIEDALRVDDNGQYFLRAASEDNGTTGYRSATLVNTRDMGTLLKTRTGSGDLIIYYRMNVRANTDVPNTHSTVELTEVNPEIRLKTPDDPLAALDRAIARVDDKRSALGATQNRMSAIIDQQGHTIGRLSEARSRIMDADYALEVSSMSRAQITQQAGTAVLAQANQRLDSVLALLR</sequence>
<feature type="domain" description="Flagellin N-terminal" evidence="5">
    <location>
        <begin position="11"/>
        <end position="139"/>
    </location>
</feature>
<dbReference type="SUPFAM" id="SSF64518">
    <property type="entry name" value="Phase 1 flagellin"/>
    <property type="match status" value="1"/>
</dbReference>
<dbReference type="PRINTS" id="PR00207">
    <property type="entry name" value="FLAGELLIN"/>
</dbReference>
<dbReference type="RefSeq" id="WP_189519793.1">
    <property type="nucleotide sequence ID" value="NZ_BMZM01000004.1"/>
</dbReference>
<dbReference type="InterPro" id="IPR001029">
    <property type="entry name" value="Flagellin_N"/>
</dbReference>
<organism evidence="7 8">
    <name type="scientific">Kushneria pakistanensis</name>
    <dbReference type="NCBI Taxonomy" id="1508770"/>
    <lineage>
        <taxon>Bacteria</taxon>
        <taxon>Pseudomonadati</taxon>
        <taxon>Pseudomonadota</taxon>
        <taxon>Gammaproteobacteria</taxon>
        <taxon>Oceanospirillales</taxon>
        <taxon>Halomonadaceae</taxon>
        <taxon>Kushneria</taxon>
    </lineage>
</organism>
<keyword evidence="8" id="KW-1185">Reference proteome</keyword>
<evidence type="ECO:0000313" key="8">
    <source>
        <dbReference type="Proteomes" id="UP000604243"/>
    </source>
</evidence>
<dbReference type="EMBL" id="BMZM01000004">
    <property type="protein sequence ID" value="GHC33784.1"/>
    <property type="molecule type" value="Genomic_DNA"/>
</dbReference>
<feature type="domain" description="Flagellin C-terminal" evidence="6">
    <location>
        <begin position="621"/>
        <end position="705"/>
    </location>
</feature>
<evidence type="ECO:0000313" key="7">
    <source>
        <dbReference type="EMBL" id="GHC33784.1"/>
    </source>
</evidence>
<dbReference type="Gene3D" id="1.20.1330.10">
    <property type="entry name" value="f41 fragment of flagellin, N-terminal domain"/>
    <property type="match status" value="2"/>
</dbReference>
<reference evidence="8" key="1">
    <citation type="journal article" date="2019" name="Int. J. Syst. Evol. Microbiol.">
        <title>The Global Catalogue of Microorganisms (GCM) 10K type strain sequencing project: providing services to taxonomists for standard genome sequencing and annotation.</title>
        <authorList>
            <consortium name="The Broad Institute Genomics Platform"/>
            <consortium name="The Broad Institute Genome Sequencing Center for Infectious Disease"/>
            <person name="Wu L."/>
            <person name="Ma J."/>
        </authorList>
    </citation>
    <scope>NUCLEOTIDE SEQUENCE [LARGE SCALE GENOMIC DNA]</scope>
    <source>
        <strain evidence="8">KCTC 42082</strain>
    </source>
</reference>
<comment type="subcellular location">
    <subcellularLocation>
        <location evidence="4">Secreted</location>
    </subcellularLocation>
    <subcellularLocation>
        <location evidence="4">Bacterial flagellum</location>
    </subcellularLocation>
</comment>
<protein>
    <recommendedName>
        <fullName evidence="4">Flagellin</fullName>
    </recommendedName>
</protein>
<evidence type="ECO:0000259" key="6">
    <source>
        <dbReference type="Pfam" id="PF00700"/>
    </source>
</evidence>
<evidence type="ECO:0000256" key="2">
    <source>
        <dbReference type="ARBA" id="ARBA00022525"/>
    </source>
</evidence>
<keyword evidence="3 4" id="KW-0975">Bacterial flagellum</keyword>
<dbReference type="Pfam" id="PF00700">
    <property type="entry name" value="Flagellin_C"/>
    <property type="match status" value="1"/>
</dbReference>
<evidence type="ECO:0000256" key="3">
    <source>
        <dbReference type="ARBA" id="ARBA00023143"/>
    </source>
</evidence>
<dbReference type="PANTHER" id="PTHR42792:SF2">
    <property type="entry name" value="FLAGELLIN"/>
    <property type="match status" value="1"/>
</dbReference>
<dbReference type="Proteomes" id="UP000604243">
    <property type="component" value="Unassembled WGS sequence"/>
</dbReference>
<comment type="function">
    <text evidence="4">Flagellin is the subunit protein which polymerizes to form the filaments of bacterial flagella.</text>
</comment>
<comment type="caution">
    <text evidence="7">The sequence shown here is derived from an EMBL/GenBank/DDBJ whole genome shotgun (WGS) entry which is preliminary data.</text>
</comment>
<evidence type="ECO:0000259" key="5">
    <source>
        <dbReference type="Pfam" id="PF00669"/>
    </source>
</evidence>
<name>A0ABQ3FQD7_9GAMM</name>
<dbReference type="InterPro" id="IPR001492">
    <property type="entry name" value="Flagellin"/>
</dbReference>
<keyword evidence="2 4" id="KW-0964">Secreted</keyword>
<dbReference type="PANTHER" id="PTHR42792">
    <property type="entry name" value="FLAGELLIN"/>
    <property type="match status" value="1"/>
</dbReference>
<evidence type="ECO:0000256" key="1">
    <source>
        <dbReference type="ARBA" id="ARBA00005709"/>
    </source>
</evidence>
<comment type="similarity">
    <text evidence="1 4">Belongs to the bacterial flagellin family.</text>
</comment>
<dbReference type="Pfam" id="PF00669">
    <property type="entry name" value="Flagellin_N"/>
    <property type="match status" value="1"/>
</dbReference>
<gene>
    <name evidence="7" type="ORF">GCM10010082_30620</name>
</gene>
<proteinExistence type="inferred from homology"/>
<dbReference type="InterPro" id="IPR046358">
    <property type="entry name" value="Flagellin_C"/>
</dbReference>